<name>A0A135ZZ07_9ALTE</name>
<dbReference type="PROSITE" id="PS00922">
    <property type="entry name" value="TRANSGLYCOSYLASE"/>
    <property type="match status" value="1"/>
</dbReference>
<dbReference type="Proteomes" id="UP000070299">
    <property type="component" value="Unassembled WGS sequence"/>
</dbReference>
<dbReference type="InterPro" id="IPR008258">
    <property type="entry name" value="Transglycosylase_SLT_dom_1"/>
</dbReference>
<dbReference type="SUPFAM" id="SSF53955">
    <property type="entry name" value="Lysozyme-like"/>
    <property type="match status" value="1"/>
</dbReference>
<dbReference type="Pfam" id="PF01464">
    <property type="entry name" value="SLT"/>
    <property type="match status" value="1"/>
</dbReference>
<evidence type="ECO:0000256" key="2">
    <source>
        <dbReference type="SAM" id="SignalP"/>
    </source>
</evidence>
<dbReference type="STRING" id="1799789.AX660_17725"/>
<keyword evidence="5" id="KW-1185">Reference proteome</keyword>
<dbReference type="RefSeq" id="WP_068378302.1">
    <property type="nucleotide sequence ID" value="NZ_LSNE01000007.1"/>
</dbReference>
<evidence type="ECO:0000256" key="1">
    <source>
        <dbReference type="ARBA" id="ARBA00007734"/>
    </source>
</evidence>
<sequence length="307" mass="33966">MNFHFSRLKVQILLSLILASVLSFNTMAAGLSQQDIQQMLIDEALKQNVEPALVLAIAKVESDFNPMALSHAGAKGVMQIMPATAKNGFNVASHDLYQPQINIRVGVAYIKQLLEQYQGKLDIALSHYNGGSAVKRPNGQLRVIPATHNYVNKVKLYAQRYQQEADSPLLAQQTKAVYAHTELRNRGRLSYAQQMAQDETSAAQLNSSSVQNITNKPATMLNVAANEGRIDELQQLRVHNLTRILGPKKQKPMDDYSANLMASQDSWNMGVSIVGTVRNFAQLDSQQSPPAYGSKQQKVASWEAIFD</sequence>
<feature type="domain" description="Transglycosylase SLT" evidence="3">
    <location>
        <begin position="41"/>
        <end position="135"/>
    </location>
</feature>
<proteinExistence type="inferred from homology"/>
<dbReference type="EMBL" id="LSNE01000007">
    <property type="protein sequence ID" value="KXI28218.1"/>
    <property type="molecule type" value="Genomic_DNA"/>
</dbReference>
<organism evidence="4 5">
    <name type="scientific">Paraglaciecola hydrolytica</name>
    <dbReference type="NCBI Taxonomy" id="1799789"/>
    <lineage>
        <taxon>Bacteria</taxon>
        <taxon>Pseudomonadati</taxon>
        <taxon>Pseudomonadota</taxon>
        <taxon>Gammaproteobacteria</taxon>
        <taxon>Alteromonadales</taxon>
        <taxon>Alteromonadaceae</taxon>
        <taxon>Paraglaciecola</taxon>
    </lineage>
</organism>
<dbReference type="InterPro" id="IPR023346">
    <property type="entry name" value="Lysozyme-like_dom_sf"/>
</dbReference>
<keyword evidence="2" id="KW-0732">Signal</keyword>
<dbReference type="GO" id="GO:0016020">
    <property type="term" value="C:membrane"/>
    <property type="evidence" value="ECO:0007669"/>
    <property type="project" value="InterPro"/>
</dbReference>
<feature type="chain" id="PRO_5007469202" description="Transglycosylase SLT domain-containing protein" evidence="2">
    <location>
        <begin position="29"/>
        <end position="307"/>
    </location>
</feature>
<feature type="signal peptide" evidence="2">
    <location>
        <begin position="1"/>
        <end position="28"/>
    </location>
</feature>
<comment type="caution">
    <text evidence="4">The sequence shown here is derived from an EMBL/GenBank/DDBJ whole genome shotgun (WGS) entry which is preliminary data.</text>
</comment>
<reference evidence="5" key="1">
    <citation type="submission" date="2016-02" db="EMBL/GenBank/DDBJ databases">
        <authorList>
            <person name="Schultz-Johansen M."/>
            <person name="Glaring M.A."/>
            <person name="Bech P.K."/>
            <person name="Stougaard P."/>
        </authorList>
    </citation>
    <scope>NUCLEOTIDE SEQUENCE [LARGE SCALE GENOMIC DNA]</scope>
    <source>
        <strain evidence="5">S66</strain>
    </source>
</reference>
<dbReference type="PANTHER" id="PTHR37423:SF2">
    <property type="entry name" value="MEMBRANE-BOUND LYTIC MUREIN TRANSGLYCOSYLASE C"/>
    <property type="match status" value="1"/>
</dbReference>
<comment type="similarity">
    <text evidence="1">Belongs to the transglycosylase Slt family.</text>
</comment>
<dbReference type="InterPro" id="IPR000189">
    <property type="entry name" value="Transglyc_AS"/>
</dbReference>
<evidence type="ECO:0000313" key="4">
    <source>
        <dbReference type="EMBL" id="KXI28218.1"/>
    </source>
</evidence>
<dbReference type="PANTHER" id="PTHR37423">
    <property type="entry name" value="SOLUBLE LYTIC MUREIN TRANSGLYCOSYLASE-RELATED"/>
    <property type="match status" value="1"/>
</dbReference>
<dbReference type="CDD" id="cd16896">
    <property type="entry name" value="LT_Slt70-like"/>
    <property type="match status" value="1"/>
</dbReference>
<dbReference type="AlphaFoldDB" id="A0A135ZZ07"/>
<evidence type="ECO:0000259" key="3">
    <source>
        <dbReference type="Pfam" id="PF01464"/>
    </source>
</evidence>
<dbReference type="GO" id="GO:0000270">
    <property type="term" value="P:peptidoglycan metabolic process"/>
    <property type="evidence" value="ECO:0007669"/>
    <property type="project" value="InterPro"/>
</dbReference>
<dbReference type="GO" id="GO:0008933">
    <property type="term" value="F:peptidoglycan lytic transglycosylase activity"/>
    <property type="evidence" value="ECO:0007669"/>
    <property type="project" value="InterPro"/>
</dbReference>
<protein>
    <recommendedName>
        <fullName evidence="3">Transglycosylase SLT domain-containing protein</fullName>
    </recommendedName>
</protein>
<accession>A0A135ZZ07</accession>
<gene>
    <name evidence="4" type="ORF">AX660_17725</name>
</gene>
<dbReference type="Gene3D" id="1.10.530.10">
    <property type="match status" value="1"/>
</dbReference>
<evidence type="ECO:0000313" key="5">
    <source>
        <dbReference type="Proteomes" id="UP000070299"/>
    </source>
</evidence>